<dbReference type="EMBL" id="JRES01000417">
    <property type="protein sequence ID" value="KNC31455.1"/>
    <property type="molecule type" value="Genomic_DNA"/>
</dbReference>
<name>A0A0L0CGU1_LUCCU</name>
<reference evidence="1 2" key="1">
    <citation type="journal article" date="2015" name="Nat. Commun.">
        <title>Lucilia cuprina genome unlocks parasitic fly biology to underpin future interventions.</title>
        <authorList>
            <person name="Anstead C.A."/>
            <person name="Korhonen P.K."/>
            <person name="Young N.D."/>
            <person name="Hall R.S."/>
            <person name="Jex A.R."/>
            <person name="Murali S.C."/>
            <person name="Hughes D.S."/>
            <person name="Lee S.F."/>
            <person name="Perry T."/>
            <person name="Stroehlein A.J."/>
            <person name="Ansell B.R."/>
            <person name="Breugelmans B."/>
            <person name="Hofmann A."/>
            <person name="Qu J."/>
            <person name="Dugan S."/>
            <person name="Lee S.L."/>
            <person name="Chao H."/>
            <person name="Dinh H."/>
            <person name="Han Y."/>
            <person name="Doddapaneni H.V."/>
            <person name="Worley K.C."/>
            <person name="Muzny D.M."/>
            <person name="Ioannidis P."/>
            <person name="Waterhouse R.M."/>
            <person name="Zdobnov E.M."/>
            <person name="James P.J."/>
            <person name="Bagnall N.H."/>
            <person name="Kotze A.C."/>
            <person name="Gibbs R.A."/>
            <person name="Richards S."/>
            <person name="Batterham P."/>
            <person name="Gasser R.B."/>
        </authorList>
    </citation>
    <scope>NUCLEOTIDE SEQUENCE [LARGE SCALE GENOMIC DNA]</scope>
    <source>
        <strain evidence="1 2">LS</strain>
        <tissue evidence="1">Full body</tissue>
    </source>
</reference>
<dbReference type="AlphaFoldDB" id="A0A0L0CGU1"/>
<protein>
    <submittedName>
        <fullName evidence="1">Uncharacterized protein</fullName>
    </submittedName>
</protein>
<gene>
    <name evidence="1" type="ORF">FF38_07402</name>
</gene>
<proteinExistence type="predicted"/>
<evidence type="ECO:0000313" key="1">
    <source>
        <dbReference type="EMBL" id="KNC31455.1"/>
    </source>
</evidence>
<organism evidence="1 2">
    <name type="scientific">Lucilia cuprina</name>
    <name type="common">Green bottle fly</name>
    <name type="synonym">Australian sheep blowfly</name>
    <dbReference type="NCBI Taxonomy" id="7375"/>
    <lineage>
        <taxon>Eukaryota</taxon>
        <taxon>Metazoa</taxon>
        <taxon>Ecdysozoa</taxon>
        <taxon>Arthropoda</taxon>
        <taxon>Hexapoda</taxon>
        <taxon>Insecta</taxon>
        <taxon>Pterygota</taxon>
        <taxon>Neoptera</taxon>
        <taxon>Endopterygota</taxon>
        <taxon>Diptera</taxon>
        <taxon>Brachycera</taxon>
        <taxon>Muscomorpha</taxon>
        <taxon>Oestroidea</taxon>
        <taxon>Calliphoridae</taxon>
        <taxon>Luciliinae</taxon>
        <taxon>Lucilia</taxon>
    </lineage>
</organism>
<evidence type="ECO:0000313" key="2">
    <source>
        <dbReference type="Proteomes" id="UP000037069"/>
    </source>
</evidence>
<keyword evidence="2" id="KW-1185">Reference proteome</keyword>
<sequence>MPFMAPLEASKTLALMASYVGGGDTESHTSEFAVQSRDNFTDSLGGTSGGRNDVLGSTTAISPQFARGTVNGLLGGSGGVDSGHETFNDFPVVVDNLGQGSQAVGGAGGVGDDLHVGGVGIQVDTAYEHGGISRWSRDDDLLGTTLEVSGGLVDGGEDTSGFDNVFSTSAGPVDVGRVAFAENGDLLTVDNQFAIFSSYGALETTVGRIEFEQVNHVVNIDEGIVDSNNGGTLVDGGTQNQTANTTETVNTDLRHVCFFF</sequence>
<comment type="caution">
    <text evidence="1">The sequence shown here is derived from an EMBL/GenBank/DDBJ whole genome shotgun (WGS) entry which is preliminary data.</text>
</comment>
<dbReference type="Proteomes" id="UP000037069">
    <property type="component" value="Unassembled WGS sequence"/>
</dbReference>
<accession>A0A0L0CGU1</accession>